<organism evidence="6 7">
    <name type="scientific">Drosophila hydei</name>
    <name type="common">Fruit fly</name>
    <dbReference type="NCBI Taxonomy" id="7224"/>
    <lineage>
        <taxon>Eukaryota</taxon>
        <taxon>Metazoa</taxon>
        <taxon>Ecdysozoa</taxon>
        <taxon>Arthropoda</taxon>
        <taxon>Hexapoda</taxon>
        <taxon>Insecta</taxon>
        <taxon>Pterygota</taxon>
        <taxon>Neoptera</taxon>
        <taxon>Endopterygota</taxon>
        <taxon>Diptera</taxon>
        <taxon>Brachycera</taxon>
        <taxon>Muscomorpha</taxon>
        <taxon>Ephydroidea</taxon>
        <taxon>Drosophilidae</taxon>
        <taxon>Drosophila</taxon>
    </lineage>
</organism>
<dbReference type="Pfam" id="PF00112">
    <property type="entry name" value="Peptidase_C1"/>
    <property type="match status" value="1"/>
</dbReference>
<feature type="domain" description="Peptidase C1A papain C-terminal" evidence="4">
    <location>
        <begin position="130"/>
        <end position="336"/>
    </location>
</feature>
<dbReference type="GO" id="GO:0008234">
    <property type="term" value="F:cysteine-type peptidase activity"/>
    <property type="evidence" value="ECO:0007669"/>
    <property type="project" value="InterPro"/>
</dbReference>
<evidence type="ECO:0000256" key="2">
    <source>
        <dbReference type="ARBA" id="ARBA00023157"/>
    </source>
</evidence>
<keyword evidence="2" id="KW-1015">Disulfide bond</keyword>
<keyword evidence="3" id="KW-0732">Signal</keyword>
<dbReference type="InterPro" id="IPR038765">
    <property type="entry name" value="Papain-like_cys_pep_sf"/>
</dbReference>
<feature type="domain" description="Cathepsin propeptide inhibitor" evidence="5">
    <location>
        <begin position="31"/>
        <end position="90"/>
    </location>
</feature>
<dbReference type="Gene3D" id="1.10.287.2250">
    <property type="match status" value="1"/>
</dbReference>
<evidence type="ECO:0000256" key="1">
    <source>
        <dbReference type="ARBA" id="ARBA00008455"/>
    </source>
</evidence>
<evidence type="ECO:0000313" key="6">
    <source>
        <dbReference type="Proteomes" id="UP000504633"/>
    </source>
</evidence>
<evidence type="ECO:0000259" key="5">
    <source>
        <dbReference type="SMART" id="SM00848"/>
    </source>
</evidence>
<dbReference type="SMART" id="SM00848">
    <property type="entry name" value="Inhibitor_I29"/>
    <property type="match status" value="1"/>
</dbReference>
<keyword evidence="6" id="KW-1185">Reference proteome</keyword>
<dbReference type="InterPro" id="IPR013201">
    <property type="entry name" value="Prot_inhib_I29"/>
</dbReference>
<accession>A0A6J1MEN4</accession>
<dbReference type="GO" id="GO:0006508">
    <property type="term" value="P:proteolysis"/>
    <property type="evidence" value="ECO:0007669"/>
    <property type="project" value="InterPro"/>
</dbReference>
<evidence type="ECO:0000313" key="7">
    <source>
        <dbReference type="RefSeq" id="XP_023175481.2"/>
    </source>
</evidence>
<dbReference type="SUPFAM" id="SSF54001">
    <property type="entry name" value="Cysteine proteinases"/>
    <property type="match status" value="1"/>
</dbReference>
<dbReference type="InterPro" id="IPR039417">
    <property type="entry name" value="Peptidase_C1A_papain-like"/>
</dbReference>
<evidence type="ECO:0000256" key="3">
    <source>
        <dbReference type="SAM" id="SignalP"/>
    </source>
</evidence>
<dbReference type="KEGG" id="dhe:111602557"/>
<protein>
    <submittedName>
        <fullName evidence="7">Cathepsin L1-like</fullName>
    </submittedName>
</protein>
<feature type="chain" id="PRO_5026650622" evidence="3">
    <location>
        <begin position="20"/>
        <end position="339"/>
    </location>
</feature>
<dbReference type="FunFam" id="3.90.70.10:FF:000332">
    <property type="entry name" value="Cathepsin L1"/>
    <property type="match status" value="1"/>
</dbReference>
<dbReference type="AlphaFoldDB" id="A0A6J1MEN4"/>
<dbReference type="OrthoDB" id="7860348at2759"/>
<gene>
    <name evidence="7" type="primary">LOC111602557</name>
</gene>
<dbReference type="CDD" id="cd02248">
    <property type="entry name" value="Peptidase_C1A"/>
    <property type="match status" value="1"/>
</dbReference>
<sequence length="339" mass="38256">MKPTIIVLAVLGLMRCTEARLTLAEVQAAEWEAYKAEFNKTYDEEQDPLRRQVFEDNKQIIDEHNARFAQGKETYEMGVNQFTDFLEDEFNGNINGMLSDDIANLGLFHGVSVHLDDNDVHETETELETDNDHVDWRKLGAVTPVQHQGHFNNSWAFAAAGAVESREYLVTGKLVPLSKQNLVDCCRSKHRRTLSALKCIKKMGGIDTEASYHYRGKAHRCHYKKKHAGAVVSKIYQSRPGDENSLAHNVAKGPVAAVISREALRFYRRGVFHNPRCGQTPDYAVLVVGYGYGENSGDYWILKTSLGTAWGEQGYLRLARNRQNLCGISNRAYFPIVSK</sequence>
<dbReference type="Proteomes" id="UP000504633">
    <property type="component" value="Unplaced"/>
</dbReference>
<proteinExistence type="inferred from homology"/>
<dbReference type="Gene3D" id="3.90.70.10">
    <property type="entry name" value="Cysteine proteinases"/>
    <property type="match status" value="1"/>
</dbReference>
<dbReference type="OMA" id="NCGMATF"/>
<evidence type="ECO:0000259" key="4">
    <source>
        <dbReference type="SMART" id="SM00645"/>
    </source>
</evidence>
<comment type="similarity">
    <text evidence="1">Belongs to the peptidase C1 family.</text>
</comment>
<dbReference type="InterPro" id="IPR000668">
    <property type="entry name" value="Peptidase_C1A_C"/>
</dbReference>
<feature type="signal peptide" evidence="3">
    <location>
        <begin position="1"/>
        <end position="19"/>
    </location>
</feature>
<dbReference type="GeneID" id="111602557"/>
<dbReference type="RefSeq" id="XP_023175481.2">
    <property type="nucleotide sequence ID" value="XM_023319713.2"/>
</dbReference>
<dbReference type="InterPro" id="IPR013128">
    <property type="entry name" value="Peptidase_C1A"/>
</dbReference>
<reference evidence="7" key="1">
    <citation type="submission" date="2025-08" db="UniProtKB">
        <authorList>
            <consortium name="RefSeq"/>
        </authorList>
    </citation>
    <scope>IDENTIFICATION</scope>
    <source>
        <strain evidence="7">15085-1641.00</strain>
        <tissue evidence="7">Whole body</tissue>
    </source>
</reference>
<dbReference type="Pfam" id="PF08246">
    <property type="entry name" value="Inhibitor_I29"/>
    <property type="match status" value="1"/>
</dbReference>
<name>A0A6J1MEN4_DROHY</name>
<dbReference type="SMART" id="SM00645">
    <property type="entry name" value="Pept_C1"/>
    <property type="match status" value="1"/>
</dbReference>
<dbReference type="PANTHER" id="PTHR12411">
    <property type="entry name" value="CYSTEINE PROTEASE FAMILY C1-RELATED"/>
    <property type="match status" value="1"/>
</dbReference>